<reference evidence="2 3" key="1">
    <citation type="submission" date="2014-04" db="EMBL/GenBank/DDBJ databases">
        <authorList>
            <consortium name="DOE Joint Genome Institute"/>
            <person name="Kuo A."/>
            <person name="Tarkka M."/>
            <person name="Buscot F."/>
            <person name="Kohler A."/>
            <person name="Nagy L.G."/>
            <person name="Floudas D."/>
            <person name="Copeland A."/>
            <person name="Barry K.W."/>
            <person name="Cichocki N."/>
            <person name="Veneault-Fourrey C."/>
            <person name="LaButti K."/>
            <person name="Lindquist E.A."/>
            <person name="Lipzen A."/>
            <person name="Lundell T."/>
            <person name="Morin E."/>
            <person name="Murat C."/>
            <person name="Sun H."/>
            <person name="Tunlid A."/>
            <person name="Henrissat B."/>
            <person name="Grigoriev I.V."/>
            <person name="Hibbett D.S."/>
            <person name="Martin F."/>
            <person name="Nordberg H.P."/>
            <person name="Cantor M.N."/>
            <person name="Hua S.X."/>
        </authorList>
    </citation>
    <scope>NUCLEOTIDE SEQUENCE [LARGE SCALE GENOMIC DNA]</scope>
    <source>
        <strain evidence="2 3">F 1598</strain>
    </source>
</reference>
<sequence>MFAQCVYLMFSSVYVCKETVEHLLLSAGSGEGHHHHHGDEEPTTLGIEFPVFLVFITLLSLLCTAVFFNNHAKLVSTTGNNIPPLRTLIRDTLSRYPSSPSVNRSFHHPPTSPLEMILTNPFILAPVLFCVAILLAAAFLPLLHYRKFDLVLAAVETVVTFNVAYRASVVLGTVLLQTSPERGLSGGRMEAFLRAMKEVERHPQVLHLPAPHIWQLTPSLLDTPSSYTFNSAASPSSPWPHSSTGITQSLVVTMELHVRQDLADDDVLELTKWAWERCVNALHFGTGRGAGDGRAEAEVTVGVVRG</sequence>
<evidence type="ECO:0000313" key="3">
    <source>
        <dbReference type="Proteomes" id="UP000054166"/>
    </source>
</evidence>
<organism evidence="2 3">
    <name type="scientific">Piloderma croceum (strain F 1598)</name>
    <dbReference type="NCBI Taxonomy" id="765440"/>
    <lineage>
        <taxon>Eukaryota</taxon>
        <taxon>Fungi</taxon>
        <taxon>Dikarya</taxon>
        <taxon>Basidiomycota</taxon>
        <taxon>Agaricomycotina</taxon>
        <taxon>Agaricomycetes</taxon>
        <taxon>Agaricomycetidae</taxon>
        <taxon>Atheliales</taxon>
        <taxon>Atheliaceae</taxon>
        <taxon>Piloderma</taxon>
    </lineage>
</organism>
<keyword evidence="1" id="KW-1133">Transmembrane helix</keyword>
<evidence type="ECO:0000313" key="2">
    <source>
        <dbReference type="EMBL" id="KIM82670.1"/>
    </source>
</evidence>
<dbReference type="EMBL" id="KN832993">
    <property type="protein sequence ID" value="KIM82670.1"/>
    <property type="molecule type" value="Genomic_DNA"/>
</dbReference>
<name>A0A0C3FE35_PILCF</name>
<dbReference type="AlphaFoldDB" id="A0A0C3FE35"/>
<dbReference type="STRING" id="765440.A0A0C3FE35"/>
<evidence type="ECO:0000256" key="1">
    <source>
        <dbReference type="SAM" id="Phobius"/>
    </source>
</evidence>
<dbReference type="InParanoid" id="A0A0C3FE35"/>
<protein>
    <submittedName>
        <fullName evidence="2">Uncharacterized protein</fullName>
    </submittedName>
</protein>
<dbReference type="HOGENOM" id="CLU_055843_0_0_1"/>
<reference evidence="3" key="2">
    <citation type="submission" date="2015-01" db="EMBL/GenBank/DDBJ databases">
        <title>Evolutionary Origins and Diversification of the Mycorrhizal Mutualists.</title>
        <authorList>
            <consortium name="DOE Joint Genome Institute"/>
            <consortium name="Mycorrhizal Genomics Consortium"/>
            <person name="Kohler A."/>
            <person name="Kuo A."/>
            <person name="Nagy L.G."/>
            <person name="Floudas D."/>
            <person name="Copeland A."/>
            <person name="Barry K.W."/>
            <person name="Cichocki N."/>
            <person name="Veneault-Fourrey C."/>
            <person name="LaButti K."/>
            <person name="Lindquist E.A."/>
            <person name="Lipzen A."/>
            <person name="Lundell T."/>
            <person name="Morin E."/>
            <person name="Murat C."/>
            <person name="Riley R."/>
            <person name="Ohm R."/>
            <person name="Sun H."/>
            <person name="Tunlid A."/>
            <person name="Henrissat B."/>
            <person name="Grigoriev I.V."/>
            <person name="Hibbett D.S."/>
            <person name="Martin F."/>
        </authorList>
    </citation>
    <scope>NUCLEOTIDE SEQUENCE [LARGE SCALE GENOMIC DNA]</scope>
    <source>
        <strain evidence="3">F 1598</strain>
    </source>
</reference>
<dbReference type="Proteomes" id="UP000054166">
    <property type="component" value="Unassembled WGS sequence"/>
</dbReference>
<keyword evidence="3" id="KW-1185">Reference proteome</keyword>
<gene>
    <name evidence="2" type="ORF">PILCRDRAFT_819977</name>
</gene>
<keyword evidence="1" id="KW-0812">Transmembrane</keyword>
<feature type="transmembrane region" description="Helical" evidence="1">
    <location>
        <begin position="49"/>
        <end position="68"/>
    </location>
</feature>
<accession>A0A0C3FE35</accession>
<proteinExistence type="predicted"/>
<keyword evidence="1" id="KW-0472">Membrane</keyword>
<dbReference type="OrthoDB" id="5382797at2759"/>
<feature type="transmembrane region" description="Helical" evidence="1">
    <location>
        <begin position="122"/>
        <end position="144"/>
    </location>
</feature>